<organism evidence="3 4">
    <name type="scientific">Candidatus Polarisedimenticola svalbardensis</name>
    <dbReference type="NCBI Taxonomy" id="2886004"/>
    <lineage>
        <taxon>Bacteria</taxon>
        <taxon>Pseudomonadati</taxon>
        <taxon>Acidobacteriota</taxon>
        <taxon>Candidatus Polarisedimenticolia</taxon>
        <taxon>Candidatus Polarisedimenticolales</taxon>
        <taxon>Candidatus Polarisedimenticolaceae</taxon>
        <taxon>Candidatus Polarisedimenticola</taxon>
    </lineage>
</organism>
<dbReference type="AlphaFoldDB" id="A0A8J7CJR1"/>
<evidence type="ECO:0000313" key="3">
    <source>
        <dbReference type="EMBL" id="MBD3866493.1"/>
    </source>
</evidence>
<feature type="transmembrane region" description="Helical" evidence="1">
    <location>
        <begin position="20"/>
        <end position="39"/>
    </location>
</feature>
<protein>
    <recommendedName>
        <fullName evidence="2">DUF6677 domain-containing protein</fullName>
    </recommendedName>
</protein>
<gene>
    <name evidence="3" type="ORF">IFK94_00045</name>
</gene>
<feature type="transmembrane region" description="Helical" evidence="1">
    <location>
        <begin position="46"/>
        <end position="64"/>
    </location>
</feature>
<evidence type="ECO:0000259" key="2">
    <source>
        <dbReference type="Pfam" id="PF20382"/>
    </source>
</evidence>
<proteinExistence type="predicted"/>
<keyword evidence="1" id="KW-0472">Membrane</keyword>
<evidence type="ECO:0000256" key="1">
    <source>
        <dbReference type="SAM" id="Phobius"/>
    </source>
</evidence>
<feature type="transmembrane region" description="Helical" evidence="1">
    <location>
        <begin position="136"/>
        <end position="153"/>
    </location>
</feature>
<dbReference type="InterPro" id="IPR046499">
    <property type="entry name" value="DUF6677"/>
</dbReference>
<accession>A0A8J7CJR1</accession>
<keyword evidence="1" id="KW-0812">Transmembrane</keyword>
<dbReference type="Proteomes" id="UP000648239">
    <property type="component" value="Unassembled WGS sequence"/>
</dbReference>
<keyword evidence="1" id="KW-1133">Transmembrane helix</keyword>
<dbReference type="EMBL" id="JACXWD010000001">
    <property type="protein sequence ID" value="MBD3866493.1"/>
    <property type="molecule type" value="Genomic_DNA"/>
</dbReference>
<comment type="caution">
    <text evidence="3">The sequence shown here is derived from an EMBL/GenBank/DDBJ whole genome shotgun (WGS) entry which is preliminary data.</text>
</comment>
<evidence type="ECO:0000313" key="4">
    <source>
        <dbReference type="Proteomes" id="UP000648239"/>
    </source>
</evidence>
<name>A0A8J7CJR1_9BACT</name>
<reference evidence="3 4" key="1">
    <citation type="submission" date="2020-08" db="EMBL/GenBank/DDBJ databases">
        <title>Acidobacteriota in marine sediments use diverse sulfur dissimilation pathways.</title>
        <authorList>
            <person name="Wasmund K."/>
        </authorList>
    </citation>
    <scope>NUCLEOTIDE SEQUENCE [LARGE SCALE GENOMIC DNA]</scope>
    <source>
        <strain evidence="3">MAG AM4</strain>
    </source>
</reference>
<sequence>MARQEENKGTAGPEAPDNRRLALVIFLAWLVPGLGHVLLRRTGRGLLFAGLVFGSLWLGLSHQGKLALRDPAQPFLTSLQVIANIGVGPADFIARKFVYGESALTIPKQGTHPDRIQRVAIQRARASSGLSIYGTAYLWTAGIFNLLLLFDVWDIGRGRKW</sequence>
<dbReference type="Pfam" id="PF20382">
    <property type="entry name" value="DUF6677"/>
    <property type="match status" value="1"/>
</dbReference>
<feature type="domain" description="DUF6677" evidence="2">
    <location>
        <begin position="24"/>
        <end position="153"/>
    </location>
</feature>